<evidence type="ECO:0000313" key="8">
    <source>
        <dbReference type="EMBL" id="SDS76451.1"/>
    </source>
</evidence>
<keyword evidence="3" id="KW-0408">Iron</keyword>
<evidence type="ECO:0000259" key="7">
    <source>
        <dbReference type="PROSITE" id="PS51296"/>
    </source>
</evidence>
<keyword evidence="2" id="KW-0479">Metal-binding</keyword>
<keyword evidence="8" id="KW-0560">Oxidoreductase</keyword>
<dbReference type="CDD" id="cd03467">
    <property type="entry name" value="Rieske"/>
    <property type="match status" value="1"/>
</dbReference>
<dbReference type="Pfam" id="PF00355">
    <property type="entry name" value="Rieske"/>
    <property type="match status" value="1"/>
</dbReference>
<feature type="domain" description="Rieske" evidence="7">
    <location>
        <begin position="3"/>
        <end position="98"/>
    </location>
</feature>
<dbReference type="Proteomes" id="UP000199679">
    <property type="component" value="Chromosome I"/>
</dbReference>
<organism evidence="8 9">
    <name type="scientific">Mucilaginibacter mallensis</name>
    <dbReference type="NCBI Taxonomy" id="652787"/>
    <lineage>
        <taxon>Bacteria</taxon>
        <taxon>Pseudomonadati</taxon>
        <taxon>Bacteroidota</taxon>
        <taxon>Sphingobacteriia</taxon>
        <taxon>Sphingobacteriales</taxon>
        <taxon>Sphingobacteriaceae</taxon>
        <taxon>Mucilaginibacter</taxon>
    </lineage>
</organism>
<dbReference type="Gene3D" id="2.102.10.10">
    <property type="entry name" value="Rieske [2Fe-2S] iron-sulphur domain"/>
    <property type="match status" value="1"/>
</dbReference>
<dbReference type="OrthoDB" id="593800at2"/>
<dbReference type="STRING" id="652787.SAMN05216490_1768"/>
<dbReference type="PANTHER" id="PTHR21496">
    <property type="entry name" value="FERREDOXIN-RELATED"/>
    <property type="match status" value="1"/>
</dbReference>
<evidence type="ECO:0000256" key="3">
    <source>
        <dbReference type="ARBA" id="ARBA00023004"/>
    </source>
</evidence>
<comment type="similarity">
    <text evidence="6">Belongs to the bacterial ring-hydroxylating dioxygenase ferredoxin component family.</text>
</comment>
<evidence type="ECO:0000313" key="9">
    <source>
        <dbReference type="Proteomes" id="UP000199679"/>
    </source>
</evidence>
<dbReference type="InterPro" id="IPR017941">
    <property type="entry name" value="Rieske_2Fe-2S"/>
</dbReference>
<dbReference type="GO" id="GO:0051213">
    <property type="term" value="F:dioxygenase activity"/>
    <property type="evidence" value="ECO:0007669"/>
    <property type="project" value="UniProtKB-KW"/>
</dbReference>
<evidence type="ECO:0000256" key="5">
    <source>
        <dbReference type="ARBA" id="ARBA00034078"/>
    </source>
</evidence>
<gene>
    <name evidence="8" type="ORF">SAMN05216490_1768</name>
</gene>
<protein>
    <submittedName>
        <fullName evidence="8">Ferredoxin subunit of nitrite reductase or a ring-hydroxylating dioxygenase</fullName>
    </submittedName>
</protein>
<evidence type="ECO:0000256" key="6">
    <source>
        <dbReference type="ARBA" id="ARBA00038001"/>
    </source>
</evidence>
<comment type="cofactor">
    <cofactor evidence="5">
        <name>[2Fe-2S] cluster</name>
        <dbReference type="ChEBI" id="CHEBI:190135"/>
    </cofactor>
</comment>
<name>A0A1H1UVZ7_MUCMA</name>
<dbReference type="PANTHER" id="PTHR21496:SF0">
    <property type="entry name" value="RIESKE DOMAIN-CONTAINING PROTEIN"/>
    <property type="match status" value="1"/>
</dbReference>
<sequence length="112" mass="12550">MKWYKVPGIENSDKPFIKKVKAGNKSVCLVGYEGKIFALSAKCPHAGGDLSVGWCKDEKLICPLHRYSYDIHTGKGSTGQNDYVDVFLVEIRKDGIYVGITSFWDKIKTAFK</sequence>
<dbReference type="SUPFAM" id="SSF50022">
    <property type="entry name" value="ISP domain"/>
    <property type="match status" value="1"/>
</dbReference>
<keyword evidence="8" id="KW-0223">Dioxygenase</keyword>
<keyword evidence="4" id="KW-0411">Iron-sulfur</keyword>
<dbReference type="GO" id="GO:0051537">
    <property type="term" value="F:2 iron, 2 sulfur cluster binding"/>
    <property type="evidence" value="ECO:0007669"/>
    <property type="project" value="UniProtKB-KW"/>
</dbReference>
<evidence type="ECO:0000256" key="1">
    <source>
        <dbReference type="ARBA" id="ARBA00022714"/>
    </source>
</evidence>
<dbReference type="AlphaFoldDB" id="A0A1H1UVZ7"/>
<dbReference type="RefSeq" id="WP_091371343.1">
    <property type="nucleotide sequence ID" value="NZ_LT629740.1"/>
</dbReference>
<keyword evidence="9" id="KW-1185">Reference proteome</keyword>
<dbReference type="InterPro" id="IPR036922">
    <property type="entry name" value="Rieske_2Fe-2S_sf"/>
</dbReference>
<dbReference type="GO" id="GO:0046872">
    <property type="term" value="F:metal ion binding"/>
    <property type="evidence" value="ECO:0007669"/>
    <property type="project" value="UniProtKB-KW"/>
</dbReference>
<accession>A0A1H1UVZ7</accession>
<reference evidence="8 9" key="1">
    <citation type="submission" date="2016-10" db="EMBL/GenBank/DDBJ databases">
        <authorList>
            <person name="de Groot N.N."/>
        </authorList>
    </citation>
    <scope>NUCLEOTIDE SEQUENCE [LARGE SCALE GENOMIC DNA]</scope>
    <source>
        <strain evidence="8 9">MP1X4</strain>
    </source>
</reference>
<dbReference type="PROSITE" id="PS51296">
    <property type="entry name" value="RIESKE"/>
    <property type="match status" value="1"/>
</dbReference>
<evidence type="ECO:0000256" key="4">
    <source>
        <dbReference type="ARBA" id="ARBA00023014"/>
    </source>
</evidence>
<dbReference type="EMBL" id="LT629740">
    <property type="protein sequence ID" value="SDS76451.1"/>
    <property type="molecule type" value="Genomic_DNA"/>
</dbReference>
<keyword evidence="1" id="KW-0001">2Fe-2S</keyword>
<evidence type="ECO:0000256" key="2">
    <source>
        <dbReference type="ARBA" id="ARBA00022723"/>
    </source>
</evidence>
<proteinExistence type="inferred from homology"/>